<dbReference type="HOGENOM" id="CLU_3307378_0_0_9"/>
<proteinExistence type="predicted"/>
<dbReference type="AlphaFoldDB" id="N9V973"/>
<protein>
    <submittedName>
        <fullName evidence="1">Uncharacterized protein</fullName>
    </submittedName>
</protein>
<organism evidence="1 2">
    <name type="scientific">[Clostridium] innocuum 2959</name>
    <dbReference type="NCBI Taxonomy" id="999413"/>
    <lineage>
        <taxon>Bacteria</taxon>
        <taxon>Bacillati</taxon>
        <taxon>Bacillota</taxon>
        <taxon>Clostridia</taxon>
        <taxon>Eubacteriales</taxon>
        <taxon>Clostridiaceae</taxon>
        <taxon>Clostridium</taxon>
    </lineage>
</organism>
<gene>
    <name evidence="1" type="ORF">HMPREF1094_02031</name>
</gene>
<comment type="caution">
    <text evidence="1">The sequence shown here is derived from an EMBL/GenBank/DDBJ whole genome shotgun (WGS) entry which is preliminary data.</text>
</comment>
<evidence type="ECO:0000313" key="1">
    <source>
        <dbReference type="EMBL" id="ENY87140.1"/>
    </source>
</evidence>
<accession>N9V973</accession>
<sequence length="39" mass="4321">MDRLSGMLLDMGITPDLKGFECIKIGVSMLVAKKQDTHQ</sequence>
<evidence type="ECO:0000313" key="2">
    <source>
        <dbReference type="Proteomes" id="UP000013051"/>
    </source>
</evidence>
<reference evidence="1 2" key="1">
    <citation type="submission" date="2013-01" db="EMBL/GenBank/DDBJ databases">
        <title>The Genome Sequence of Clostridium innocuum 2959.</title>
        <authorList>
            <consortium name="The Broad Institute Genome Sequencing Platform"/>
            <person name="Earl A."/>
            <person name="Ward D."/>
            <person name="Feldgarden M."/>
            <person name="Gevers D."/>
            <person name="Courvalin P."/>
            <person name="Lambert T."/>
            <person name="Walker B."/>
            <person name="Young S.K."/>
            <person name="Zeng Q."/>
            <person name="Gargeya S."/>
            <person name="Fitzgerald M."/>
            <person name="Haas B."/>
            <person name="Abouelleil A."/>
            <person name="Alvarado L."/>
            <person name="Arachchi H.M."/>
            <person name="Berlin A.M."/>
            <person name="Chapman S.B."/>
            <person name="Dewar J."/>
            <person name="Goldberg J."/>
            <person name="Griggs A."/>
            <person name="Gujja S."/>
            <person name="Hansen M."/>
            <person name="Howarth C."/>
            <person name="Imamovic A."/>
            <person name="Larimer J."/>
            <person name="McCowan C."/>
            <person name="Murphy C."/>
            <person name="Neiman D."/>
            <person name="Pearson M."/>
            <person name="Priest M."/>
            <person name="Roberts A."/>
            <person name="Saif S."/>
            <person name="Shea T."/>
            <person name="Sisk P."/>
            <person name="Sykes S."/>
            <person name="Wortman J."/>
            <person name="Nusbaum C."/>
            <person name="Birren B."/>
        </authorList>
    </citation>
    <scope>NUCLEOTIDE SEQUENCE [LARGE SCALE GENOMIC DNA]</scope>
    <source>
        <strain evidence="1 2">2959</strain>
    </source>
</reference>
<name>N9V973_CLOIN</name>
<dbReference type="Proteomes" id="UP000013051">
    <property type="component" value="Unassembled WGS sequence"/>
</dbReference>
<keyword evidence="2" id="KW-1185">Reference proteome</keyword>
<dbReference type="PATRIC" id="fig|999413.4.peg.2140"/>
<dbReference type="EMBL" id="AGYV01000003">
    <property type="protein sequence ID" value="ENY87140.1"/>
    <property type="molecule type" value="Genomic_DNA"/>
</dbReference>